<dbReference type="SUPFAM" id="SSF48371">
    <property type="entry name" value="ARM repeat"/>
    <property type="match status" value="1"/>
</dbReference>
<proteinExistence type="predicted"/>
<dbReference type="Proteomes" id="UP000604046">
    <property type="component" value="Unassembled WGS sequence"/>
</dbReference>
<dbReference type="AlphaFoldDB" id="A0A812V145"/>
<evidence type="ECO:0000313" key="3">
    <source>
        <dbReference type="Proteomes" id="UP000604046"/>
    </source>
</evidence>
<feature type="compositionally biased region" description="Acidic residues" evidence="1">
    <location>
        <begin position="602"/>
        <end position="615"/>
    </location>
</feature>
<feature type="compositionally biased region" description="Polar residues" evidence="1">
    <location>
        <begin position="495"/>
        <end position="504"/>
    </location>
</feature>
<protein>
    <submittedName>
        <fullName evidence="2">KanC protein</fullName>
    </submittedName>
</protein>
<feature type="region of interest" description="Disordered" evidence="1">
    <location>
        <begin position="567"/>
        <end position="615"/>
    </location>
</feature>
<feature type="region of interest" description="Disordered" evidence="1">
    <location>
        <begin position="462"/>
        <end position="505"/>
    </location>
</feature>
<gene>
    <name evidence="2" type="primary">kanC</name>
    <name evidence="2" type="ORF">SNAT2548_LOCUS33711</name>
</gene>
<dbReference type="InterPro" id="IPR016024">
    <property type="entry name" value="ARM-type_fold"/>
</dbReference>
<keyword evidence="3" id="KW-1185">Reference proteome</keyword>
<accession>A0A812V145</accession>
<dbReference type="EMBL" id="CAJNDS010002774">
    <property type="protein sequence ID" value="CAE7592201.1"/>
    <property type="molecule type" value="Genomic_DNA"/>
</dbReference>
<feature type="region of interest" description="Disordered" evidence="1">
    <location>
        <begin position="543"/>
        <end position="562"/>
    </location>
</feature>
<organism evidence="2 3">
    <name type="scientific">Symbiodinium natans</name>
    <dbReference type="NCBI Taxonomy" id="878477"/>
    <lineage>
        <taxon>Eukaryota</taxon>
        <taxon>Sar</taxon>
        <taxon>Alveolata</taxon>
        <taxon>Dinophyceae</taxon>
        <taxon>Suessiales</taxon>
        <taxon>Symbiodiniaceae</taxon>
        <taxon>Symbiodinium</taxon>
    </lineage>
</organism>
<sequence length="743" mass="79633">MDYDPDGAALSAPRSSRLQELRRQWRERQQYRDGPGTPSPLLQTPTRRLADLLAAAESPVQDVLACQRLSPSLQEPCSDTLAKTWQDQLPEPGEEAFVAARASVRRDEYLKLESWLMAGGSPEPFAPWFRELLMDMDDEAFAAACRAVASHYRRAAEQRALGLDTAAAPCRPWLPGFLERLRTSSPKSLKQAVELVAALLAAPRHSRTATSLQRHEFFDELCSLPPSAGAESLLRGCEAHGALQKEDLDELRRIVAPAPALPVGKQEVPHGPHLEQSSFLASPMRPVAQGPEDPLRLLGTASPKSWRQRLEALETIQGPDADGVHGQLLWPQLVLQAEDDHPAVAAASLRCLARLAPLLSAPGDHLLARLAAAVKACSKGRLREKEAARVLLGAAARCPRAVGGPAGLGAFLGLALGLQKDRAKALVLELMAERHQPANAGGSGLPAPLEALLQELGKLRPPEIRRGGFTPSPSRRHAALGSPDFPQGPRISPVQKATPSTTSPGFLAFAEALPDPDSVPPLCRFASPVKLWKQVRPWEARTPDTIRGSATSFGPSLPSESRLLSLSQAPSPEDLGDTQSTAMGTSPEDPISPEAPIKPDGAEEGEGDEEDEEEEAAFLESFLTRLDTETPKAVAQALAQSCPEAARAVDFLLSCLLTPPGGVSSGKLAELLQSFVEELLSGDRDLRDLDLPSLPAVVDAASAGRLSAALPALRRGLEPLLRHLAPGAVPETCWTQLRRILAE</sequence>
<comment type="caution">
    <text evidence="2">The sequence shown here is derived from an EMBL/GenBank/DDBJ whole genome shotgun (WGS) entry which is preliminary data.</text>
</comment>
<dbReference type="OrthoDB" id="449589at2759"/>
<evidence type="ECO:0000313" key="2">
    <source>
        <dbReference type="EMBL" id="CAE7592201.1"/>
    </source>
</evidence>
<feature type="non-terminal residue" evidence="2">
    <location>
        <position position="1"/>
    </location>
</feature>
<reference evidence="2" key="1">
    <citation type="submission" date="2021-02" db="EMBL/GenBank/DDBJ databases">
        <authorList>
            <person name="Dougan E. K."/>
            <person name="Rhodes N."/>
            <person name="Thang M."/>
            <person name="Chan C."/>
        </authorList>
    </citation>
    <scope>NUCLEOTIDE SEQUENCE</scope>
</reference>
<name>A0A812V145_9DINO</name>
<evidence type="ECO:0000256" key="1">
    <source>
        <dbReference type="SAM" id="MobiDB-lite"/>
    </source>
</evidence>